<evidence type="ECO:0008006" key="3">
    <source>
        <dbReference type="Google" id="ProtNLM"/>
    </source>
</evidence>
<dbReference type="SUPFAM" id="SSF56420">
    <property type="entry name" value="Peptide deformylase"/>
    <property type="match status" value="1"/>
</dbReference>
<dbReference type="NCBIfam" id="NF001159">
    <property type="entry name" value="PRK00150.1-3"/>
    <property type="match status" value="1"/>
</dbReference>
<evidence type="ECO:0000313" key="2">
    <source>
        <dbReference type="EMBL" id="KKN19819.1"/>
    </source>
</evidence>
<dbReference type="EMBL" id="LAZR01003300">
    <property type="protein sequence ID" value="KKN19819.1"/>
    <property type="molecule type" value="Genomic_DNA"/>
</dbReference>
<dbReference type="PIRSF" id="PIRSF004749">
    <property type="entry name" value="Pep_def"/>
    <property type="match status" value="1"/>
</dbReference>
<dbReference type="InterPro" id="IPR023635">
    <property type="entry name" value="Peptide_deformylase"/>
</dbReference>
<dbReference type="AlphaFoldDB" id="A0A0F9NPH7"/>
<name>A0A0F9NPH7_9ZZZZ</name>
<dbReference type="GO" id="GO:0042586">
    <property type="term" value="F:peptide deformylase activity"/>
    <property type="evidence" value="ECO:0007669"/>
    <property type="project" value="InterPro"/>
</dbReference>
<evidence type="ECO:0000256" key="1">
    <source>
        <dbReference type="ARBA" id="ARBA00010759"/>
    </source>
</evidence>
<comment type="caution">
    <text evidence="2">The sequence shown here is derived from an EMBL/GenBank/DDBJ whole genome shotgun (WGS) entry which is preliminary data.</text>
</comment>
<dbReference type="InterPro" id="IPR036821">
    <property type="entry name" value="Peptide_deformylase_sf"/>
</dbReference>
<organism evidence="2">
    <name type="scientific">marine sediment metagenome</name>
    <dbReference type="NCBI Taxonomy" id="412755"/>
    <lineage>
        <taxon>unclassified sequences</taxon>
        <taxon>metagenomes</taxon>
        <taxon>ecological metagenomes</taxon>
    </lineage>
</organism>
<sequence>MSLNIVTFDEEALRQETHEVEVPLTGELKLFVAHMIQTMVTAEGLGLAAPQVNRPERIFVAELNEQYHVFVNPTIVEFSDSCGTEEEACLSLPGVTVVVRRPKFIRISYYDVSGTFYKRKKFKRMDARVIQHEFDHLEGKLISDYASSYEVG</sequence>
<dbReference type="PANTHER" id="PTHR10458">
    <property type="entry name" value="PEPTIDE DEFORMYLASE"/>
    <property type="match status" value="1"/>
</dbReference>
<proteinExistence type="inferred from homology"/>
<dbReference type="HAMAP" id="MF_00163">
    <property type="entry name" value="Pep_deformylase"/>
    <property type="match status" value="1"/>
</dbReference>
<comment type="similarity">
    <text evidence="1">Belongs to the polypeptide deformylase family.</text>
</comment>
<dbReference type="NCBIfam" id="TIGR00079">
    <property type="entry name" value="pept_deformyl"/>
    <property type="match status" value="1"/>
</dbReference>
<dbReference type="PRINTS" id="PR01576">
    <property type="entry name" value="PDEFORMYLASE"/>
</dbReference>
<dbReference type="Pfam" id="PF01327">
    <property type="entry name" value="Pep_deformylase"/>
    <property type="match status" value="1"/>
</dbReference>
<reference evidence="2" key="1">
    <citation type="journal article" date="2015" name="Nature">
        <title>Complex archaea that bridge the gap between prokaryotes and eukaryotes.</title>
        <authorList>
            <person name="Spang A."/>
            <person name="Saw J.H."/>
            <person name="Jorgensen S.L."/>
            <person name="Zaremba-Niedzwiedzka K."/>
            <person name="Martijn J."/>
            <person name="Lind A.E."/>
            <person name="van Eijk R."/>
            <person name="Schleper C."/>
            <person name="Guy L."/>
            <person name="Ettema T.J."/>
        </authorList>
    </citation>
    <scope>NUCLEOTIDE SEQUENCE</scope>
</reference>
<dbReference type="CDD" id="cd00487">
    <property type="entry name" value="Pep_deformylase"/>
    <property type="match status" value="1"/>
</dbReference>
<dbReference type="PANTHER" id="PTHR10458:SF22">
    <property type="entry name" value="PEPTIDE DEFORMYLASE"/>
    <property type="match status" value="1"/>
</dbReference>
<protein>
    <recommendedName>
        <fullName evidence="3">Peptide deformylase</fullName>
    </recommendedName>
</protein>
<accession>A0A0F9NPH7</accession>
<gene>
    <name evidence="2" type="ORF">LCGC14_0942030</name>
</gene>
<dbReference type="Gene3D" id="3.90.45.10">
    <property type="entry name" value="Peptide deformylase"/>
    <property type="match status" value="1"/>
</dbReference>